<dbReference type="Proteomes" id="UP000001056">
    <property type="component" value="Unassembled WGS sequence"/>
</dbReference>
<organism evidence="3 4">
    <name type="scientific">Chaetomium globosum (strain ATCC 6205 / CBS 148.51 / DSM 1962 / NBRC 6347 / NRRL 1970)</name>
    <name type="common">Soil fungus</name>
    <dbReference type="NCBI Taxonomy" id="306901"/>
    <lineage>
        <taxon>Eukaryota</taxon>
        <taxon>Fungi</taxon>
        <taxon>Dikarya</taxon>
        <taxon>Ascomycota</taxon>
        <taxon>Pezizomycotina</taxon>
        <taxon>Sordariomycetes</taxon>
        <taxon>Sordariomycetidae</taxon>
        <taxon>Sordariales</taxon>
        <taxon>Chaetomiaceae</taxon>
        <taxon>Chaetomium</taxon>
    </lineage>
</organism>
<feature type="region of interest" description="Disordered" evidence="2">
    <location>
        <begin position="75"/>
        <end position="368"/>
    </location>
</feature>
<dbReference type="InParanoid" id="Q2GM54"/>
<feature type="region of interest" description="Disordered" evidence="2">
    <location>
        <begin position="46"/>
        <end position="65"/>
    </location>
</feature>
<feature type="compositionally biased region" description="Polar residues" evidence="2">
    <location>
        <begin position="139"/>
        <end position="149"/>
    </location>
</feature>
<feature type="compositionally biased region" description="Basic and acidic residues" evidence="2">
    <location>
        <begin position="270"/>
        <end position="280"/>
    </location>
</feature>
<feature type="compositionally biased region" description="Polar residues" evidence="2">
    <location>
        <begin position="111"/>
        <end position="131"/>
    </location>
</feature>
<keyword evidence="1" id="KW-0175">Coiled coil</keyword>
<feature type="compositionally biased region" description="Polar residues" evidence="2">
    <location>
        <begin position="219"/>
        <end position="237"/>
    </location>
</feature>
<protein>
    <submittedName>
        <fullName evidence="3">Uncharacterized protein</fullName>
    </submittedName>
</protein>
<feature type="compositionally biased region" description="Low complexity" evidence="2">
    <location>
        <begin position="155"/>
        <end position="186"/>
    </location>
</feature>
<feature type="compositionally biased region" description="Basic and acidic residues" evidence="2">
    <location>
        <begin position="337"/>
        <end position="350"/>
    </location>
</feature>
<dbReference type="OrthoDB" id="4584301at2759"/>
<evidence type="ECO:0000256" key="2">
    <source>
        <dbReference type="SAM" id="MobiDB-lite"/>
    </source>
</evidence>
<dbReference type="eggNOG" id="ENOG502RKI9">
    <property type="taxonomic scope" value="Eukaryota"/>
</dbReference>
<feature type="compositionally biased region" description="Acidic residues" evidence="2">
    <location>
        <begin position="587"/>
        <end position="605"/>
    </location>
</feature>
<evidence type="ECO:0000313" key="3">
    <source>
        <dbReference type="EMBL" id="EAQ83132.1"/>
    </source>
</evidence>
<reference evidence="4" key="1">
    <citation type="journal article" date="2015" name="Genome Announc.">
        <title>Draft genome sequence of the cellulolytic fungus Chaetomium globosum.</title>
        <authorList>
            <person name="Cuomo C.A."/>
            <person name="Untereiner W.A."/>
            <person name="Ma L.-J."/>
            <person name="Grabherr M."/>
            <person name="Birren B.W."/>
        </authorList>
    </citation>
    <scope>NUCLEOTIDE SEQUENCE [LARGE SCALE GENOMIC DNA]</scope>
    <source>
        <strain evidence="4">ATCC 6205 / CBS 148.51 / DSM 1962 / NBRC 6347 / NRRL 1970</strain>
    </source>
</reference>
<dbReference type="RefSeq" id="XP_001226217.1">
    <property type="nucleotide sequence ID" value="XM_001226216.1"/>
</dbReference>
<evidence type="ECO:0000256" key="1">
    <source>
        <dbReference type="SAM" id="Coils"/>
    </source>
</evidence>
<dbReference type="GeneID" id="4397282"/>
<feature type="compositionally biased region" description="Basic and acidic residues" evidence="2">
    <location>
        <begin position="553"/>
        <end position="572"/>
    </location>
</feature>
<dbReference type="AlphaFoldDB" id="Q2GM54"/>
<feature type="region of interest" description="Disordered" evidence="2">
    <location>
        <begin position="522"/>
        <end position="641"/>
    </location>
</feature>
<sequence length="683" mass="77504">MHPRLEQCWELGIKGKRLWDLEAEYRAAQVSSEFPKDITRQEVQKASFHPTVSYPRKAKPPTDPETLRRLLEAQRKAEAAMRNASKRFDQDPIPNDTPIRIITNPWLAPQSKGQYSVASGSLQPPTGPRNNQPRRHWSNYRSSHQQPTHQRPAHQQWNHQQPKQQQPKQQQSSPQKPKNQQSNPQQAGNNLRYGQEPEKNQTKTNWSATRPNRPPPQDNSPNKRPSDGQSTTPITNNQRHKKQDDNRHQADGATSSRQRNNLSYSNQVKLGERQPREERTAASQKRSAQNKDRQPTPNARRPIQLKEESDTEQTPHQSARFPPLAAGTNPKTPAGTRADEAPRRQKDRRLPASLSLPAENRPFPRSPAPYPAECSLQRVPQSVKHAPLIPTSAPQPEVEERDAAQEVAEKTSALARTITLEVTGQLHAMHLSMTDQFQAHNKEIADQLAKQSERQKKRLIKLKKRTKALANKIETQTEILERQQAWIKKRSRMAKAAAASIKERPRPSRATEEWDYIHAPVVGYSDDSTDETYAPSRILDDNDDDEEEEEQDDGKTDSEDELRTESMARYAEDDVLPSVESGSGSESEPESVESGSEESESDESGSEAPPTPRKLKRGRARKATEQDTGRRPAKKRCYNKAKETPVVNPYLELIARERARPGFFKRDPGKCRCRVHGQSRPGS</sequence>
<gene>
    <name evidence="3" type="ORF">CHGG_10950</name>
</gene>
<proteinExistence type="predicted"/>
<dbReference type="EMBL" id="CH408036">
    <property type="protein sequence ID" value="EAQ83132.1"/>
    <property type="molecule type" value="Genomic_DNA"/>
</dbReference>
<keyword evidence="4" id="KW-1185">Reference proteome</keyword>
<feature type="compositionally biased region" description="Acidic residues" evidence="2">
    <location>
        <begin position="541"/>
        <end position="552"/>
    </location>
</feature>
<accession>Q2GM54</accession>
<name>Q2GM54_CHAGB</name>
<evidence type="ECO:0000313" key="4">
    <source>
        <dbReference type="Proteomes" id="UP000001056"/>
    </source>
</evidence>
<feature type="compositionally biased region" description="Low complexity" evidence="2">
    <location>
        <begin position="577"/>
        <end position="586"/>
    </location>
</feature>
<feature type="coiled-coil region" evidence="1">
    <location>
        <begin position="445"/>
        <end position="483"/>
    </location>
</feature>
<dbReference type="VEuPathDB" id="FungiDB:CHGG_10950"/>
<dbReference type="HOGENOM" id="CLU_402771_0_0_1"/>
<feature type="compositionally biased region" description="Polar residues" evidence="2">
    <location>
        <begin position="252"/>
        <end position="268"/>
    </location>
</feature>